<accession>A0A6M3IQA6</accession>
<protein>
    <submittedName>
        <fullName evidence="1">Uncharacterized protein</fullName>
    </submittedName>
</protein>
<evidence type="ECO:0000313" key="1">
    <source>
        <dbReference type="EMBL" id="QJA59726.1"/>
    </source>
</evidence>
<proteinExistence type="predicted"/>
<sequence>MAKPTKQQVEQAFIEKPDLGETFYHPASGGYAKPGKGDWTIYDWAERYGAIDLPNIFGGATSTPTPTPTATPSLAPIGGQLPITGQTDQEWRVGNTLHKWKNNQWEIIGTYNASGNLVRQQSQGPSVNQQISGNTYGGQSSGFINPTPIDYGLKNQPVSTYGQQSTPVSTTTGPDLYMTLEDRNGTIYTKDGRGFTDPTDLGNYLGIKADDIEWNRINPAEVGTAAPVIFPQGTLVRAEGDTKVYAIDANGQRQWIPNPETLNKLYGTGAWANIKTISSQELQGITEGATLDSETAGAQEGTIRINPQTGKREVFQGGAYVSTETFDVEISDTIPADSITKDTVLPPEAYRAIEEGELVSAEGAPEVYLSQGGVLRHIPSPSEFEKMGYKWEDIRQVAPQLIDAFKKGTPITQLIQQIDESINTYQSIIDEAKAGSQTEELEEEQKGWRQKITDTLAGIGDKLTKWWEDPSITNKEAAITEAKGKIANLQAAKQTALNISKNRLESTAFISGEQEQIKDRMNIEIGLEEAMLGILQDDLATATEKAKYCVDLAIKQEKLKLTAMQQALAFVEADLSREDQEVANKMQFALIQYQSELEQVKADAQNRANTYAQLIASYGMIPGLDPSMSVTEQWALAAPKAQQVFNAALASGTSGSIIEQSEYNYAYEFVRQYENLSYDDLRLALMQGTDKLNNSEIDAILAQSGRLKDEEIFNFGQLKTLVQQEIQDAKKFIGKGYKKEDEKEVAITEIQRMKVSPYNKNIMLQLLNNEYYEKYGIGQPSKIDYSKESSASY</sequence>
<gene>
    <name evidence="1" type="ORF">MM415B01237_0002</name>
</gene>
<dbReference type="EMBL" id="MT141382">
    <property type="protein sequence ID" value="QJA59726.1"/>
    <property type="molecule type" value="Genomic_DNA"/>
</dbReference>
<dbReference type="AlphaFoldDB" id="A0A6M3IQA6"/>
<reference evidence="1" key="1">
    <citation type="submission" date="2020-03" db="EMBL/GenBank/DDBJ databases">
        <title>The deep terrestrial virosphere.</title>
        <authorList>
            <person name="Holmfeldt K."/>
            <person name="Nilsson E."/>
            <person name="Simone D."/>
            <person name="Lopez-Fernandez M."/>
            <person name="Wu X."/>
            <person name="de Brujin I."/>
            <person name="Lundin D."/>
            <person name="Andersson A."/>
            <person name="Bertilsson S."/>
            <person name="Dopson M."/>
        </authorList>
    </citation>
    <scope>NUCLEOTIDE SEQUENCE</scope>
    <source>
        <strain evidence="1">MM415B01237</strain>
    </source>
</reference>
<name>A0A6M3IQA6_9ZZZZ</name>
<organism evidence="1">
    <name type="scientific">viral metagenome</name>
    <dbReference type="NCBI Taxonomy" id="1070528"/>
    <lineage>
        <taxon>unclassified sequences</taxon>
        <taxon>metagenomes</taxon>
        <taxon>organismal metagenomes</taxon>
    </lineage>
</organism>